<keyword evidence="2" id="KW-1185">Reference proteome</keyword>
<protein>
    <submittedName>
        <fullName evidence="1">Uncharacterized protein</fullName>
    </submittedName>
</protein>
<reference evidence="2" key="1">
    <citation type="submission" date="2023-07" db="EMBL/GenBank/DDBJ databases">
        <title>Verminephrobacter genomes.</title>
        <authorList>
            <person name="Lund M.B."/>
        </authorList>
    </citation>
    <scope>NUCLEOTIDE SEQUENCE [LARGE SCALE GENOMIC DNA]</scope>
    <source>
        <strain evidence="2">AtM5-05</strain>
    </source>
</reference>
<proteinExistence type="predicted"/>
<sequence>MLFSVLIFSFWCRERHLSARIGIEVKFVAQKSYQSILNLKFAGSIDTVWICDHTRAPVPLYQ</sequence>
<comment type="caution">
    <text evidence="1">The sequence shown here is derived from an EMBL/GenBank/DDBJ whole genome shotgun (WGS) entry which is preliminary data.</text>
</comment>
<name>A0ABT3KS91_9BURK</name>
<organism evidence="1 2">
    <name type="scientific">Verminephrobacter aporrectodeae subsp. tuberculatae</name>
    <dbReference type="NCBI Taxonomy" id="1110392"/>
    <lineage>
        <taxon>Bacteria</taxon>
        <taxon>Pseudomonadati</taxon>
        <taxon>Pseudomonadota</taxon>
        <taxon>Betaproteobacteria</taxon>
        <taxon>Burkholderiales</taxon>
        <taxon>Comamonadaceae</taxon>
        <taxon>Verminephrobacter</taxon>
    </lineage>
</organism>
<accession>A0ABT3KS91</accession>
<dbReference type="EMBL" id="QZCW01000001">
    <property type="protein sequence ID" value="MCW5321186.1"/>
    <property type="molecule type" value="Genomic_DNA"/>
</dbReference>
<evidence type="ECO:0000313" key="2">
    <source>
        <dbReference type="Proteomes" id="UP001208935"/>
    </source>
</evidence>
<evidence type="ECO:0000313" key="1">
    <source>
        <dbReference type="EMBL" id="MCW5321186.1"/>
    </source>
</evidence>
<dbReference type="Proteomes" id="UP001208935">
    <property type="component" value="Unassembled WGS sequence"/>
</dbReference>
<gene>
    <name evidence="1" type="ORF">D5039_08445</name>
</gene>